<name>A0A1W7R9A4_9SCOR</name>
<organism evidence="1">
    <name type="scientific">Hadrurus spadix</name>
    <dbReference type="NCBI Taxonomy" id="141984"/>
    <lineage>
        <taxon>Eukaryota</taxon>
        <taxon>Metazoa</taxon>
        <taxon>Ecdysozoa</taxon>
        <taxon>Arthropoda</taxon>
        <taxon>Chelicerata</taxon>
        <taxon>Arachnida</taxon>
        <taxon>Scorpiones</taxon>
        <taxon>Iurida</taxon>
        <taxon>Iuroidea</taxon>
        <taxon>Hadrurus</taxon>
    </lineage>
</organism>
<accession>A0A1W7R9A4</accession>
<evidence type="ECO:0000313" key="1">
    <source>
        <dbReference type="EMBL" id="JAV47718.1"/>
    </source>
</evidence>
<dbReference type="AlphaFoldDB" id="A0A1W7R9A4"/>
<reference evidence="1" key="1">
    <citation type="submission" date="2016-11" db="EMBL/GenBank/DDBJ databases">
        <title>Venom-gland transcriptomics and venom proteomics of the black-back scorpion (Hadrurus spadix) reveal detectability challenges and an unexplored realm of animal toxin diversity.</title>
        <authorList>
            <person name="Rokyta D.R."/>
            <person name="Ward M.J."/>
        </authorList>
    </citation>
    <scope>NUCLEOTIDE SEQUENCE</scope>
    <source>
        <tissue evidence="1">Venom gland</tissue>
    </source>
</reference>
<protein>
    <submittedName>
        <fullName evidence="1">Venom protein</fullName>
    </submittedName>
</protein>
<proteinExistence type="predicted"/>
<sequence>MNLIYIFPMMLGRTFNLHNYKVGINIFPQDQLNKTQIHSNPYVNQGKEIAKDWRNLERMFDIPIDLSLKIKAGFVELKEIGDIFKNYGMIENTIYVLFYLNKYSHSYYLPYDAKPILNWSQYNKNILGTHYVRVITYGCKLAVLFAITAHDDNGTDNIENILRVSNFSQTLTAQKLVEKYKELETLVQGIADVKLSFYSNLNTKSTPQTLEGLHTVLQRFKRNILFPANVELQELSALDNSFHFKENAALISKLKMFEYYFDDLRKTKSRATEWMKKFSKKLNNEYKDKIKEFLNKVDTVLKTFVDAIGWLNIEEGPEQLNDSIEAYKANGSTILGKYLREFQQLRMNAKQLL</sequence>
<dbReference type="EMBL" id="GFAH01000671">
    <property type="protein sequence ID" value="JAV47718.1"/>
    <property type="molecule type" value="Transcribed_RNA"/>
</dbReference>